<name>A0A8J6GYM9_MICOH</name>
<evidence type="ECO:0000259" key="17">
    <source>
        <dbReference type="Pfam" id="PF02782"/>
    </source>
</evidence>
<evidence type="ECO:0000256" key="11">
    <source>
        <dbReference type="ARBA" id="ARBA00033026"/>
    </source>
</evidence>
<dbReference type="Pfam" id="PF00370">
    <property type="entry name" value="FGGY_N"/>
    <property type="match status" value="1"/>
</dbReference>
<comment type="function">
    <text evidence="12">Skin-specific kinase that plays a key role in glycerol metabolism, catalyzing its phosphorylation to produce sn-glycerol 3-phosphate. Involved in skin-specific regulation of sterol regulatory element-binding protein (SREBP) processing and lipid biosynthesis.</text>
</comment>
<evidence type="ECO:0000256" key="9">
    <source>
        <dbReference type="ARBA" id="ARBA00022798"/>
    </source>
</evidence>
<dbReference type="Pfam" id="PF02782">
    <property type="entry name" value="FGGY_C"/>
    <property type="match status" value="1"/>
</dbReference>
<evidence type="ECO:0000256" key="4">
    <source>
        <dbReference type="ARBA" id="ARBA00012099"/>
    </source>
</evidence>
<dbReference type="AlphaFoldDB" id="A0A8J6GYM9"/>
<dbReference type="SUPFAM" id="SSF53067">
    <property type="entry name" value="Actin-like ATPase domain"/>
    <property type="match status" value="2"/>
</dbReference>
<dbReference type="InterPro" id="IPR018484">
    <property type="entry name" value="FGGY_N"/>
</dbReference>
<keyword evidence="5" id="KW-0963">Cytoplasm</keyword>
<evidence type="ECO:0000256" key="13">
    <source>
        <dbReference type="ARBA" id="ARBA00047192"/>
    </source>
</evidence>
<dbReference type="Proteomes" id="UP000710432">
    <property type="component" value="Unassembled WGS sequence"/>
</dbReference>
<keyword evidence="8 14" id="KW-0418">Kinase</keyword>
<dbReference type="InterPro" id="IPR018483">
    <property type="entry name" value="Carb_kinase_FGGY_CS"/>
</dbReference>
<reference evidence="18" key="1">
    <citation type="submission" date="2020-03" db="EMBL/GenBank/DDBJ databases">
        <title>Studies in the Genomics of Life Span.</title>
        <authorList>
            <person name="Glass D."/>
        </authorList>
    </citation>
    <scope>NUCLEOTIDE SEQUENCE</scope>
    <source>
        <strain evidence="18">LTLLF</strain>
        <tissue evidence="18">Muscle</tissue>
    </source>
</reference>
<evidence type="ECO:0000256" key="3">
    <source>
        <dbReference type="ARBA" id="ARBA00009156"/>
    </source>
</evidence>
<evidence type="ECO:0000256" key="7">
    <source>
        <dbReference type="ARBA" id="ARBA00022741"/>
    </source>
</evidence>
<evidence type="ECO:0000256" key="2">
    <source>
        <dbReference type="ARBA" id="ARBA00005190"/>
    </source>
</evidence>
<evidence type="ECO:0000256" key="14">
    <source>
        <dbReference type="RuleBase" id="RU003733"/>
    </source>
</evidence>
<evidence type="ECO:0000256" key="15">
    <source>
        <dbReference type="SAM" id="MobiDB-lite"/>
    </source>
</evidence>
<dbReference type="PANTHER" id="PTHR10196:SF68">
    <property type="entry name" value="GLYCEROL KINASE 5-RELATED"/>
    <property type="match status" value="1"/>
</dbReference>
<dbReference type="InterPro" id="IPR000577">
    <property type="entry name" value="Carb_kinase_FGGY"/>
</dbReference>
<comment type="pathway">
    <text evidence="2">Polyol metabolism; glycerol degradation via glycerol kinase pathway; sn-glycerol 3-phosphate from glycerol: step 1/1.</text>
</comment>
<keyword evidence="10" id="KW-0067">ATP-binding</keyword>
<dbReference type="PANTHER" id="PTHR10196">
    <property type="entry name" value="SUGAR KINASE"/>
    <property type="match status" value="1"/>
</dbReference>
<dbReference type="GO" id="GO:0019563">
    <property type="term" value="P:glycerol catabolic process"/>
    <property type="evidence" value="ECO:0007669"/>
    <property type="project" value="UniProtKB-UniPathway"/>
</dbReference>
<organism evidence="18 19">
    <name type="scientific">Microtus ochrogaster</name>
    <name type="common">Prairie vole</name>
    <dbReference type="NCBI Taxonomy" id="79684"/>
    <lineage>
        <taxon>Eukaryota</taxon>
        <taxon>Metazoa</taxon>
        <taxon>Chordata</taxon>
        <taxon>Craniata</taxon>
        <taxon>Vertebrata</taxon>
        <taxon>Euteleostomi</taxon>
        <taxon>Mammalia</taxon>
        <taxon>Eutheria</taxon>
        <taxon>Euarchontoglires</taxon>
        <taxon>Glires</taxon>
        <taxon>Rodentia</taxon>
        <taxon>Myomorpha</taxon>
        <taxon>Muroidea</taxon>
        <taxon>Cricetidae</taxon>
        <taxon>Arvicolinae</taxon>
        <taxon>Microtus</taxon>
    </lineage>
</organism>
<gene>
    <name evidence="18" type="ORF">LTLLF_111030</name>
</gene>
<comment type="caution">
    <text evidence="18">The sequence shown here is derived from an EMBL/GenBank/DDBJ whole genome shotgun (WGS) entry which is preliminary data.</text>
</comment>
<comment type="subcellular location">
    <subcellularLocation>
        <location evidence="1">Cytoplasm</location>
    </subcellularLocation>
</comment>
<dbReference type="PIRSF" id="PIRSF000538">
    <property type="entry name" value="GlpK"/>
    <property type="match status" value="1"/>
</dbReference>
<evidence type="ECO:0000256" key="5">
    <source>
        <dbReference type="ARBA" id="ARBA00022490"/>
    </source>
</evidence>
<dbReference type="FunFam" id="3.30.420.40:FF:000104">
    <property type="entry name" value="putative glycerol kinase 5"/>
    <property type="match status" value="1"/>
</dbReference>
<dbReference type="GO" id="GO:0006641">
    <property type="term" value="P:triglyceride metabolic process"/>
    <property type="evidence" value="ECO:0007669"/>
    <property type="project" value="TreeGrafter"/>
</dbReference>
<dbReference type="PROSITE" id="PS00445">
    <property type="entry name" value="FGGY_KINASES_2"/>
    <property type="match status" value="1"/>
</dbReference>
<dbReference type="EC" id="2.7.1.30" evidence="4"/>
<accession>A0A8J6GYM9</accession>
<proteinExistence type="inferred from homology"/>
<keyword evidence="9" id="KW-0319">Glycerol metabolism</keyword>
<dbReference type="Gene3D" id="3.30.420.40">
    <property type="match status" value="2"/>
</dbReference>
<dbReference type="GO" id="GO:0005739">
    <property type="term" value="C:mitochondrion"/>
    <property type="evidence" value="ECO:0007669"/>
    <property type="project" value="TreeGrafter"/>
</dbReference>
<protein>
    <recommendedName>
        <fullName evidence="13">Glycerol kinase 5</fullName>
        <ecNumber evidence="4">2.7.1.30</ecNumber>
    </recommendedName>
    <alternativeName>
        <fullName evidence="11">ATP:glycerol 3-phosphotransferase 5</fullName>
    </alternativeName>
</protein>
<dbReference type="InterPro" id="IPR037444">
    <property type="entry name" value="GK5"/>
</dbReference>
<dbReference type="GO" id="GO:0046167">
    <property type="term" value="P:glycerol-3-phosphate biosynthetic process"/>
    <property type="evidence" value="ECO:0007669"/>
    <property type="project" value="TreeGrafter"/>
</dbReference>
<dbReference type="CDD" id="cd07793">
    <property type="entry name" value="ASKHA_NBD_FGGY_GK5-like"/>
    <property type="match status" value="1"/>
</dbReference>
<evidence type="ECO:0000256" key="6">
    <source>
        <dbReference type="ARBA" id="ARBA00022679"/>
    </source>
</evidence>
<evidence type="ECO:0000313" key="19">
    <source>
        <dbReference type="Proteomes" id="UP000710432"/>
    </source>
</evidence>
<evidence type="ECO:0000259" key="16">
    <source>
        <dbReference type="Pfam" id="PF00370"/>
    </source>
</evidence>
<feature type="domain" description="Carbohydrate kinase FGGY N-terminal" evidence="16">
    <location>
        <begin position="26"/>
        <end position="269"/>
    </location>
</feature>
<evidence type="ECO:0000256" key="1">
    <source>
        <dbReference type="ARBA" id="ARBA00004496"/>
    </source>
</evidence>
<evidence type="ECO:0000256" key="10">
    <source>
        <dbReference type="ARBA" id="ARBA00022840"/>
    </source>
</evidence>
<dbReference type="GO" id="GO:0004370">
    <property type="term" value="F:glycerol kinase activity"/>
    <property type="evidence" value="ECO:0007669"/>
    <property type="project" value="UniProtKB-EC"/>
</dbReference>
<comment type="similarity">
    <text evidence="3 14">Belongs to the FGGY kinase family.</text>
</comment>
<dbReference type="UniPathway" id="UPA00618">
    <property type="reaction ID" value="UER00672"/>
</dbReference>
<keyword evidence="7" id="KW-0547">Nucleotide-binding</keyword>
<evidence type="ECO:0000256" key="8">
    <source>
        <dbReference type="ARBA" id="ARBA00022777"/>
    </source>
</evidence>
<dbReference type="InterPro" id="IPR043129">
    <property type="entry name" value="ATPase_NBD"/>
</dbReference>
<dbReference type="EMBL" id="JAATJU010004700">
    <property type="protein sequence ID" value="KAH0519434.1"/>
    <property type="molecule type" value="Genomic_DNA"/>
</dbReference>
<dbReference type="GO" id="GO:0005524">
    <property type="term" value="F:ATP binding"/>
    <property type="evidence" value="ECO:0007669"/>
    <property type="project" value="UniProtKB-KW"/>
</dbReference>
<feature type="domain" description="Carbohydrate kinase FGGY C-terminal" evidence="17">
    <location>
        <begin position="280"/>
        <end position="460"/>
    </location>
</feature>
<keyword evidence="6 14" id="KW-0808">Transferase</keyword>
<dbReference type="InterPro" id="IPR018485">
    <property type="entry name" value="FGGY_C"/>
</dbReference>
<sequence length="510" mass="55975">MSGLQAGAEQRREEPSAPASSPSRFVLGLDVGSTVIRCHVYDRTTRVRGSSAQKVENVYPQPGWVEIDPDALWTQFVAVIKDAVKAAGIQMNQIVGLGISTQRATFITWNNPVSLSALQCFTCLRTFGHSTAIVSEHSPPCSHSGSSEPISLPPYRQLDPNSGCPYTQVRKAVDEDNCCFGTIDTWLLHKLTKGSAFATDYSNASTTGFFDPFGMCWSKLMATMVSLPLSILPPVKDTSHNFGSVDEEIFGVPIPVVALVGDQQSAMFGECCFQTGDVKLTMGTGTFLDINTGNSPQHANGGFYPLIGWKIGQEVVCLAEGNAGDTGTAIIWAQKLGSSRVSDLTSSSSQRYAPPTYVLTYQAPLNDPCACASFMGLKHSTSKYHLVRAILESIAFRNKQLYDMLQREIQIPVTNIRADGGVCNNAFVMQMTSDLFNARIDRPTHFDMSCLGAATLAGLAVGFWADKEELQKLRQSEMVFKPQKKWQEYEMNMENWVKAVKRSMNWYNKA</sequence>
<evidence type="ECO:0000256" key="12">
    <source>
        <dbReference type="ARBA" id="ARBA00045165"/>
    </source>
</evidence>
<evidence type="ECO:0000313" key="18">
    <source>
        <dbReference type="EMBL" id="KAH0519434.1"/>
    </source>
</evidence>
<feature type="region of interest" description="Disordered" evidence="15">
    <location>
        <begin position="1"/>
        <end position="23"/>
    </location>
</feature>